<feature type="transmembrane region" description="Helical" evidence="2">
    <location>
        <begin position="117"/>
        <end position="139"/>
    </location>
</feature>
<feature type="region of interest" description="Disordered" evidence="1">
    <location>
        <begin position="1"/>
        <end position="23"/>
    </location>
</feature>
<keyword evidence="2" id="KW-0472">Membrane</keyword>
<evidence type="ECO:0000256" key="2">
    <source>
        <dbReference type="SAM" id="Phobius"/>
    </source>
</evidence>
<dbReference type="RefSeq" id="WP_382359432.1">
    <property type="nucleotide sequence ID" value="NZ_JBHLWV010000002.1"/>
</dbReference>
<dbReference type="EMBL" id="JBHLWV010000002">
    <property type="protein sequence ID" value="MFC0313388.1"/>
    <property type="molecule type" value="Genomic_DNA"/>
</dbReference>
<gene>
    <name evidence="3" type="ORF">ACFFJD_00755</name>
</gene>
<keyword evidence="2" id="KW-0812">Transmembrane</keyword>
<sequence length="221" mass="23603">MTAPGSWGDEHGDGEPLPTQAELDAQDMAELAANRGTADLTSLYPRRQSDPGPAPWALARGARYAWYLAAVSAAVCIGYGFATLGSTVERLRARLEPQMAEVTTIDAGASASSMASFWPPALLVGWVIAMGVTYPLLVAIGNHHSRNLRSIYAAVSVLVIMFVPLVTDLLFAYPAVPTAFRVCGWVSAAALVLSVLMTFSGAVGRWLPASTRIKPSRVWRE</sequence>
<feature type="transmembrane region" description="Helical" evidence="2">
    <location>
        <begin position="64"/>
        <end position="82"/>
    </location>
</feature>
<feature type="transmembrane region" description="Helical" evidence="2">
    <location>
        <begin position="151"/>
        <end position="173"/>
    </location>
</feature>
<evidence type="ECO:0000256" key="1">
    <source>
        <dbReference type="SAM" id="MobiDB-lite"/>
    </source>
</evidence>
<comment type="caution">
    <text evidence="3">The sequence shown here is derived from an EMBL/GenBank/DDBJ whole genome shotgun (WGS) entry which is preliminary data.</text>
</comment>
<proteinExistence type="predicted"/>
<keyword evidence="4" id="KW-1185">Reference proteome</keyword>
<evidence type="ECO:0000313" key="3">
    <source>
        <dbReference type="EMBL" id="MFC0313388.1"/>
    </source>
</evidence>
<accession>A0ABV6H3E1</accession>
<dbReference type="Proteomes" id="UP001589783">
    <property type="component" value="Unassembled WGS sequence"/>
</dbReference>
<evidence type="ECO:0000313" key="4">
    <source>
        <dbReference type="Proteomes" id="UP001589783"/>
    </source>
</evidence>
<feature type="transmembrane region" description="Helical" evidence="2">
    <location>
        <begin position="185"/>
        <end position="207"/>
    </location>
</feature>
<keyword evidence="2" id="KW-1133">Transmembrane helix</keyword>
<reference evidence="3 4" key="1">
    <citation type="submission" date="2024-09" db="EMBL/GenBank/DDBJ databases">
        <authorList>
            <person name="Sun Q."/>
            <person name="Mori K."/>
        </authorList>
    </citation>
    <scope>NUCLEOTIDE SEQUENCE [LARGE SCALE GENOMIC DNA]</scope>
    <source>
        <strain evidence="3 4">CCM 7957</strain>
    </source>
</reference>
<organism evidence="3 4">
    <name type="scientific">Gordonia phosphorivorans</name>
    <dbReference type="NCBI Taxonomy" id="1056982"/>
    <lineage>
        <taxon>Bacteria</taxon>
        <taxon>Bacillati</taxon>
        <taxon>Actinomycetota</taxon>
        <taxon>Actinomycetes</taxon>
        <taxon>Mycobacteriales</taxon>
        <taxon>Gordoniaceae</taxon>
        <taxon>Gordonia</taxon>
    </lineage>
</organism>
<name>A0ABV6H3E1_9ACTN</name>
<protein>
    <submittedName>
        <fullName evidence="3">Uncharacterized protein</fullName>
    </submittedName>
</protein>